<dbReference type="InterPro" id="IPR036594">
    <property type="entry name" value="Meth_synthase_dom"/>
</dbReference>
<evidence type="ECO:0000259" key="3">
    <source>
        <dbReference type="PROSITE" id="PS51332"/>
    </source>
</evidence>
<keyword evidence="6" id="KW-1185">Reference proteome</keyword>
<dbReference type="STRING" id="1577791.Mpt1_c05770"/>
<dbReference type="GeneID" id="24818244"/>
<dbReference type="GO" id="GO:0031419">
    <property type="term" value="F:cobalamin binding"/>
    <property type="evidence" value="ECO:0007669"/>
    <property type="project" value="InterPro"/>
</dbReference>
<organism evidence="5 6">
    <name type="scientific">Candidatus Methanoplasma termitum</name>
    <dbReference type="NCBI Taxonomy" id="1577791"/>
    <lineage>
        <taxon>Archaea</taxon>
        <taxon>Methanobacteriati</taxon>
        <taxon>Thermoplasmatota</taxon>
        <taxon>Thermoplasmata</taxon>
        <taxon>Methanomassiliicoccales</taxon>
        <taxon>Methanomassiliicoccaceae</taxon>
        <taxon>Candidatus Methanoplasma</taxon>
    </lineage>
</organism>
<dbReference type="SUPFAM" id="SSF52242">
    <property type="entry name" value="Cobalamin (vitamin B12)-binding domain"/>
    <property type="match status" value="1"/>
</dbReference>
<keyword evidence="1" id="KW-0479">Metal-binding</keyword>
<dbReference type="GO" id="GO:0008705">
    <property type="term" value="F:methionine synthase activity"/>
    <property type="evidence" value="ECO:0007669"/>
    <property type="project" value="TreeGrafter"/>
</dbReference>
<protein>
    <submittedName>
        <fullName evidence="5">MttC1 protein</fullName>
    </submittedName>
</protein>
<dbReference type="InterPro" id="IPR050554">
    <property type="entry name" value="Met_Synthase/Corrinoid"/>
</dbReference>
<dbReference type="HOGENOM" id="CLU_082102_2_0_2"/>
<dbReference type="GO" id="GO:0046653">
    <property type="term" value="P:tetrahydrofolate metabolic process"/>
    <property type="evidence" value="ECO:0007669"/>
    <property type="project" value="TreeGrafter"/>
</dbReference>
<proteinExistence type="predicted"/>
<dbReference type="GO" id="GO:0005829">
    <property type="term" value="C:cytosol"/>
    <property type="evidence" value="ECO:0007669"/>
    <property type="project" value="TreeGrafter"/>
</dbReference>
<dbReference type="Pfam" id="PF02607">
    <property type="entry name" value="B12-binding_2"/>
    <property type="match status" value="1"/>
</dbReference>
<dbReference type="OrthoDB" id="134276at2157"/>
<feature type="domain" description="B12-binding N-terminal" evidence="4">
    <location>
        <begin position="1"/>
        <end position="92"/>
    </location>
</feature>
<reference evidence="5 6" key="1">
    <citation type="journal article" date="2014" name="Appl. Environ. Microbiol.">
        <title>Comparative Genome Analysis of 'Candidatus Methanoplasma termitum' Indicates a New Mode of Energy Metabolism in the Seventh Order of Methanogens.</title>
        <authorList>
            <person name="Lang K."/>
            <person name="Schuldes J."/>
            <person name="Klingl A."/>
            <person name="Poehlein A."/>
            <person name="Daniel R."/>
            <person name="Brune A."/>
        </authorList>
    </citation>
    <scope>NUCLEOTIDE SEQUENCE [LARGE SCALE GENOMIC DNA]</scope>
    <source>
        <strain evidence="6">Mpt1</strain>
    </source>
</reference>
<evidence type="ECO:0000259" key="4">
    <source>
        <dbReference type="PROSITE" id="PS51337"/>
    </source>
</evidence>
<dbReference type="Proteomes" id="UP000030787">
    <property type="component" value="Chromosome"/>
</dbReference>
<dbReference type="PANTHER" id="PTHR45833">
    <property type="entry name" value="METHIONINE SYNTHASE"/>
    <property type="match status" value="1"/>
</dbReference>
<dbReference type="RefSeq" id="WP_048111918.1">
    <property type="nucleotide sequence ID" value="NZ_CP010070.1"/>
</dbReference>
<evidence type="ECO:0000313" key="5">
    <source>
        <dbReference type="EMBL" id="AIZ56466.1"/>
    </source>
</evidence>
<dbReference type="GO" id="GO:0050667">
    <property type="term" value="P:homocysteine metabolic process"/>
    <property type="evidence" value="ECO:0007669"/>
    <property type="project" value="TreeGrafter"/>
</dbReference>
<dbReference type="InterPro" id="IPR036724">
    <property type="entry name" value="Cobalamin-bd_sf"/>
</dbReference>
<dbReference type="KEGG" id="mear:Mpt1_c05770"/>
<gene>
    <name evidence="5" type="primary">mttC1</name>
    <name evidence="5" type="ORF">Mpt1_c05770</name>
</gene>
<dbReference type="Pfam" id="PF02310">
    <property type="entry name" value="B12-binding"/>
    <property type="match status" value="1"/>
</dbReference>
<accession>A0A0A7LG34</accession>
<dbReference type="PROSITE" id="PS51332">
    <property type="entry name" value="B12_BINDING"/>
    <property type="match status" value="1"/>
</dbReference>
<dbReference type="Gene3D" id="3.40.50.280">
    <property type="entry name" value="Cobalamin-binding domain"/>
    <property type="match status" value="1"/>
</dbReference>
<dbReference type="PROSITE" id="PS51337">
    <property type="entry name" value="B12_BINDING_NTER"/>
    <property type="match status" value="1"/>
</dbReference>
<keyword evidence="2" id="KW-0170">Cobalt</keyword>
<dbReference type="SUPFAM" id="SSF47644">
    <property type="entry name" value="Methionine synthase domain"/>
    <property type="match status" value="1"/>
</dbReference>
<name>A0A0A7LG34_9ARCH</name>
<dbReference type="SMART" id="SM01018">
    <property type="entry name" value="B12-binding_2"/>
    <property type="match status" value="1"/>
</dbReference>
<dbReference type="AlphaFoldDB" id="A0A0A7LG34"/>
<dbReference type="PANTHER" id="PTHR45833:SF1">
    <property type="entry name" value="METHIONINE SYNTHASE"/>
    <property type="match status" value="1"/>
</dbReference>
<dbReference type="InterPro" id="IPR003759">
    <property type="entry name" value="Cbl-bd_cap"/>
</dbReference>
<dbReference type="GO" id="GO:0046872">
    <property type="term" value="F:metal ion binding"/>
    <property type="evidence" value="ECO:0007669"/>
    <property type="project" value="UniProtKB-KW"/>
</dbReference>
<feature type="domain" description="B12-binding" evidence="3">
    <location>
        <begin position="92"/>
        <end position="216"/>
    </location>
</feature>
<evidence type="ECO:0000256" key="1">
    <source>
        <dbReference type="ARBA" id="ARBA00022723"/>
    </source>
</evidence>
<dbReference type="InterPro" id="IPR006158">
    <property type="entry name" value="Cobalamin-bd"/>
</dbReference>
<evidence type="ECO:0000256" key="2">
    <source>
        <dbReference type="ARBA" id="ARBA00023285"/>
    </source>
</evidence>
<dbReference type="Gene3D" id="1.10.1240.10">
    <property type="entry name" value="Methionine synthase domain"/>
    <property type="match status" value="1"/>
</dbReference>
<sequence>MSGKEKIIADLKKAVETWDFKLAESATKAAIEAKIDPKVIVQDGLGKGMETIGERFDKAEIYLPQVVAASKAMEKGLAILAPLMTAGNNVMKGTIIMGTVQGDIHEIGKNVCCAMLRGAGYKVYDLGPDVSPEAFMEAGAEHGAQVLGGSALMTTTMIVQGEMVKAVKEAKAAFKVIIGGAPVTQKWCDEIKADGYSENGAEIVELVNKLMAKMKG</sequence>
<evidence type="ECO:0000313" key="6">
    <source>
        <dbReference type="Proteomes" id="UP000030787"/>
    </source>
</evidence>
<dbReference type="EMBL" id="CP010070">
    <property type="protein sequence ID" value="AIZ56466.1"/>
    <property type="molecule type" value="Genomic_DNA"/>
</dbReference>